<sequence length="384" mass="43403">MGNSINVAGKNRFLASQFIDEVKNFNYLKNPEADPEEKLIALEENIYLLKNGGMLNEQEIPILDVQFEQDWAIVQDSFNGLKSKYLAFRDNENRSGTYQDLSNMELELDLFIITSDSLVEVLGNNVKTLSERMVVLQIIFLIVNVSVHVGLILLIINIFQSQFKKDEKVLKLAAIGELAARLSHDMRTPLSNINMGLKLIENKTSEKSEKEKIKILGKSVDRLSNQINNVMDFVRTREPTLGIWDLNSILQESLDQLKIPDSIKITLPKENLSIKCDKELFEILFLNLIKNSLESIKENGVIKFHTENNPKEIIIKIEDSGSGIPEEYLPEIFDPLVTLKNRGTGLGLASCKNIVNVHGGTITAENHPTTFTITLPKKIKSQKR</sequence>
<evidence type="ECO:0000313" key="1">
    <source>
        <dbReference type="EMBL" id="MBA4462734.1"/>
    </source>
</evidence>
<dbReference type="Proteomes" id="UP000591542">
    <property type="component" value="Unassembled WGS sequence"/>
</dbReference>
<protein>
    <submittedName>
        <fullName evidence="1">GHKL domain-containing protein</fullName>
    </submittedName>
</protein>
<proteinExistence type="predicted"/>
<reference evidence="1 2" key="1">
    <citation type="journal article" date="2020" name="Appl. Environ. Microbiol.">
        <title>Genomic Characteristics of a Novel Species of Ammonia-Oxidizing Archaea from the Jiulong River Estuary.</title>
        <authorList>
            <person name="Zou D."/>
            <person name="Wan R."/>
            <person name="Han L."/>
            <person name="Xu M.N."/>
            <person name="Liu Y."/>
            <person name="Liu H."/>
            <person name="Kao S.J."/>
            <person name="Li M."/>
        </authorList>
    </citation>
    <scope>NUCLEOTIDE SEQUENCE [LARGE SCALE GENOMIC DNA]</scope>
    <source>
        <strain evidence="1">S2bin1</strain>
    </source>
</reference>
<organism evidence="1 2">
    <name type="scientific">Candidatus Nitrosomaritimum aestuariumsis</name>
    <dbReference type="NCBI Taxonomy" id="3342354"/>
    <lineage>
        <taxon>Archaea</taxon>
        <taxon>Nitrososphaerota</taxon>
        <taxon>Nitrososphaeria</taxon>
        <taxon>Nitrosopumilales</taxon>
        <taxon>Nitrosopumilaceae</taxon>
        <taxon>Candidatus Nitrosomaritimum</taxon>
    </lineage>
</organism>
<name>A0AC60W6C8_9ARCH</name>
<comment type="caution">
    <text evidence="1">The sequence shown here is derived from an EMBL/GenBank/DDBJ whole genome shotgun (WGS) entry which is preliminary data.</text>
</comment>
<gene>
    <name evidence="1" type="ORF">H2B01_00930</name>
</gene>
<dbReference type="EMBL" id="JACEMX010000023">
    <property type="protein sequence ID" value="MBA4462734.1"/>
    <property type="molecule type" value="Genomic_DNA"/>
</dbReference>
<accession>A0AC60W6C8</accession>
<evidence type="ECO:0000313" key="2">
    <source>
        <dbReference type="Proteomes" id="UP000591542"/>
    </source>
</evidence>